<feature type="transmembrane region" description="Helical" evidence="2">
    <location>
        <begin position="378"/>
        <end position="400"/>
    </location>
</feature>
<feature type="transmembrane region" description="Helical" evidence="2">
    <location>
        <begin position="332"/>
        <end position="358"/>
    </location>
</feature>
<evidence type="ECO:0000256" key="1">
    <source>
        <dbReference type="SAM" id="MobiDB-lite"/>
    </source>
</evidence>
<name>A0ABU2CM83_9MICO</name>
<evidence type="ECO:0000256" key="2">
    <source>
        <dbReference type="SAM" id="Phobius"/>
    </source>
</evidence>
<feature type="transmembrane region" description="Helical" evidence="2">
    <location>
        <begin position="32"/>
        <end position="48"/>
    </location>
</feature>
<feature type="transmembrane region" description="Helical" evidence="2">
    <location>
        <begin position="78"/>
        <end position="97"/>
    </location>
</feature>
<organism evidence="3 4">
    <name type="scientific">Promicromonospora iranensis</name>
    <dbReference type="NCBI Taxonomy" id="1105144"/>
    <lineage>
        <taxon>Bacteria</taxon>
        <taxon>Bacillati</taxon>
        <taxon>Actinomycetota</taxon>
        <taxon>Actinomycetes</taxon>
        <taxon>Micrococcales</taxon>
        <taxon>Promicromonosporaceae</taxon>
        <taxon>Promicromonospora</taxon>
    </lineage>
</organism>
<feature type="transmembrane region" description="Helical" evidence="2">
    <location>
        <begin position="218"/>
        <end position="249"/>
    </location>
</feature>
<feature type="transmembrane region" description="Helical" evidence="2">
    <location>
        <begin position="103"/>
        <end position="120"/>
    </location>
</feature>
<feature type="transmembrane region" description="Helical" evidence="2">
    <location>
        <begin position="6"/>
        <end position="25"/>
    </location>
</feature>
<reference evidence="3 4" key="1">
    <citation type="submission" date="2023-07" db="EMBL/GenBank/DDBJ databases">
        <title>Sequencing the genomes of 1000 actinobacteria strains.</title>
        <authorList>
            <person name="Klenk H.-P."/>
        </authorList>
    </citation>
    <scope>NUCLEOTIDE SEQUENCE [LARGE SCALE GENOMIC DNA]</scope>
    <source>
        <strain evidence="3 4">DSM 45554</strain>
    </source>
</reference>
<dbReference type="Proteomes" id="UP001183585">
    <property type="component" value="Unassembled WGS sequence"/>
</dbReference>
<dbReference type="EMBL" id="JAVDYE010000001">
    <property type="protein sequence ID" value="MDR7382450.1"/>
    <property type="molecule type" value="Genomic_DNA"/>
</dbReference>
<sequence length="428" mass="43347">MSGGLVDRVALLGLGAVTAALLVLLLRSRPQAAVVLWAVVLCFVPYWIGVTAGAYFPAVSAVAVLVVVALAGRARVSLAAADVVMVLVVVLVGISLVAGLGQLPSTFALLAEWVLGYLLGRVVGGALPLERVYAIVSVVLALAAALACVEAATGQNLFVQVPGSGGGGHSVWSPLQERGGLLRAEGAFGHSIALGGSCALGIPLAFASNLGSRAKAIVVVLLHAGAVVSFSRLGIGTAVIGLVLCLLLLGRTTRPRLRGALAGALVVGGALALPTVARVFEAAGSEATDSAEYRGSLLELVPAIRLLGTSGVYTRDASGVVRWDGFRSIDSAVVLAGLQHGVLPLVLLISLWVAAAWLVVSGRATGPGVALVAQAPSFVAVALITQYAILVWFVAGLAVAATARPARPRPTEPPTVRPRALSTLTESP</sequence>
<keyword evidence="4" id="KW-1185">Reference proteome</keyword>
<keyword evidence="2" id="KW-0812">Transmembrane</keyword>
<feature type="transmembrane region" description="Helical" evidence="2">
    <location>
        <begin position="132"/>
        <end position="152"/>
    </location>
</feature>
<protein>
    <recommendedName>
        <fullName evidence="5">O-antigen ligase-like membrane protein</fullName>
    </recommendedName>
</protein>
<evidence type="ECO:0008006" key="5">
    <source>
        <dbReference type="Google" id="ProtNLM"/>
    </source>
</evidence>
<gene>
    <name evidence="3" type="ORF">J2S48_001965</name>
</gene>
<dbReference type="RefSeq" id="WP_274993260.1">
    <property type="nucleotide sequence ID" value="NZ_JAJQQP010000004.1"/>
</dbReference>
<keyword evidence="2" id="KW-0472">Membrane</keyword>
<feature type="transmembrane region" description="Helical" evidence="2">
    <location>
        <begin position="54"/>
        <end position="71"/>
    </location>
</feature>
<comment type="caution">
    <text evidence="3">The sequence shown here is derived from an EMBL/GenBank/DDBJ whole genome shotgun (WGS) entry which is preliminary data.</text>
</comment>
<evidence type="ECO:0000313" key="3">
    <source>
        <dbReference type="EMBL" id="MDR7382450.1"/>
    </source>
</evidence>
<accession>A0ABU2CM83</accession>
<proteinExistence type="predicted"/>
<keyword evidence="2" id="KW-1133">Transmembrane helix</keyword>
<feature type="region of interest" description="Disordered" evidence="1">
    <location>
        <begin position="405"/>
        <end position="428"/>
    </location>
</feature>
<evidence type="ECO:0000313" key="4">
    <source>
        <dbReference type="Proteomes" id="UP001183585"/>
    </source>
</evidence>